<reference evidence="1" key="1">
    <citation type="submission" date="2014-11" db="EMBL/GenBank/DDBJ databases">
        <authorList>
            <person name="Amaro Gonzalez C."/>
        </authorList>
    </citation>
    <scope>NUCLEOTIDE SEQUENCE</scope>
</reference>
<protein>
    <submittedName>
        <fullName evidence="1">Uncharacterized protein</fullName>
    </submittedName>
</protein>
<dbReference type="AlphaFoldDB" id="A0A0E9Q326"/>
<reference evidence="1" key="2">
    <citation type="journal article" date="2015" name="Fish Shellfish Immunol.">
        <title>Early steps in the European eel (Anguilla anguilla)-Vibrio vulnificus interaction in the gills: Role of the RtxA13 toxin.</title>
        <authorList>
            <person name="Callol A."/>
            <person name="Pajuelo D."/>
            <person name="Ebbesson L."/>
            <person name="Teles M."/>
            <person name="MacKenzie S."/>
            <person name="Amaro C."/>
        </authorList>
    </citation>
    <scope>NUCLEOTIDE SEQUENCE</scope>
</reference>
<organism evidence="1">
    <name type="scientific">Anguilla anguilla</name>
    <name type="common">European freshwater eel</name>
    <name type="synonym">Muraena anguilla</name>
    <dbReference type="NCBI Taxonomy" id="7936"/>
    <lineage>
        <taxon>Eukaryota</taxon>
        <taxon>Metazoa</taxon>
        <taxon>Chordata</taxon>
        <taxon>Craniata</taxon>
        <taxon>Vertebrata</taxon>
        <taxon>Euteleostomi</taxon>
        <taxon>Actinopterygii</taxon>
        <taxon>Neopterygii</taxon>
        <taxon>Teleostei</taxon>
        <taxon>Anguilliformes</taxon>
        <taxon>Anguillidae</taxon>
        <taxon>Anguilla</taxon>
    </lineage>
</organism>
<proteinExistence type="predicted"/>
<name>A0A0E9Q326_ANGAN</name>
<sequence length="39" mass="4219">MCANTFLCPFFLRPLNHFLLPNLGPLGQGAGGFGISLRK</sequence>
<dbReference type="EMBL" id="GBXM01097660">
    <property type="protein sequence ID" value="JAH10917.1"/>
    <property type="molecule type" value="Transcribed_RNA"/>
</dbReference>
<evidence type="ECO:0000313" key="1">
    <source>
        <dbReference type="EMBL" id="JAH10917.1"/>
    </source>
</evidence>
<accession>A0A0E9Q326</accession>